<proteinExistence type="predicted"/>
<organism evidence="1 2">
    <name type="scientific">Actinacidiphila acidipaludis</name>
    <dbReference type="NCBI Taxonomy" id="2873382"/>
    <lineage>
        <taxon>Bacteria</taxon>
        <taxon>Bacillati</taxon>
        <taxon>Actinomycetota</taxon>
        <taxon>Actinomycetes</taxon>
        <taxon>Kitasatosporales</taxon>
        <taxon>Streptomycetaceae</taxon>
        <taxon>Actinacidiphila</taxon>
    </lineage>
</organism>
<comment type="caution">
    <text evidence="1">The sequence shown here is derived from an EMBL/GenBank/DDBJ whole genome shotgun (WGS) entry which is preliminary data.</text>
</comment>
<protein>
    <submittedName>
        <fullName evidence="1">Uncharacterized protein</fullName>
    </submittedName>
</protein>
<dbReference type="EMBL" id="JAINZZ010000078">
    <property type="protein sequence ID" value="MBY8882585.1"/>
    <property type="molecule type" value="Genomic_DNA"/>
</dbReference>
<evidence type="ECO:0000313" key="1">
    <source>
        <dbReference type="EMBL" id="MBY8882585.1"/>
    </source>
</evidence>
<reference evidence="1 2" key="1">
    <citation type="submission" date="2021-08" db="EMBL/GenBank/DDBJ databases">
        <title>WGS of actinomycetes from Thailand.</title>
        <authorList>
            <person name="Thawai C."/>
        </authorList>
    </citation>
    <scope>NUCLEOTIDE SEQUENCE [LARGE SCALE GENOMIC DNA]</scope>
    <source>
        <strain evidence="1 2">PLK6-54</strain>
    </source>
</reference>
<accession>A0ABS7QJH7</accession>
<name>A0ABS7QJH7_9ACTN</name>
<evidence type="ECO:0000313" key="2">
    <source>
        <dbReference type="Proteomes" id="UP000778578"/>
    </source>
</evidence>
<sequence>MPVGQTVSRLPTVACGGTWPVHRARAVPAAVQGGVALPRATGRTDYLVTAPADATAPLRPRSPT</sequence>
<keyword evidence="2" id="KW-1185">Reference proteome</keyword>
<dbReference type="Proteomes" id="UP000778578">
    <property type="component" value="Unassembled WGS sequence"/>
</dbReference>
<gene>
    <name evidence="1" type="ORF">K7862_33830</name>
</gene>
<dbReference type="RefSeq" id="WP_222969017.1">
    <property type="nucleotide sequence ID" value="NZ_JAINZZ010000078.1"/>
</dbReference>